<evidence type="ECO:0000256" key="6">
    <source>
        <dbReference type="ARBA" id="ARBA00022801"/>
    </source>
</evidence>
<evidence type="ECO:0000256" key="3">
    <source>
        <dbReference type="ARBA" id="ARBA00022722"/>
    </source>
</evidence>
<dbReference type="GO" id="GO:0005524">
    <property type="term" value="F:ATP binding"/>
    <property type="evidence" value="ECO:0007669"/>
    <property type="project" value="UniProtKB-KW"/>
</dbReference>
<evidence type="ECO:0000256" key="2">
    <source>
        <dbReference type="ARBA" id="ARBA00009046"/>
    </source>
</evidence>
<dbReference type="InterPro" id="IPR050079">
    <property type="entry name" value="DEAD_box_RNA_helicase"/>
</dbReference>
<name>A0A059U374_SALAC</name>
<comment type="similarity">
    <text evidence="10">Belongs to the DEAD box helicase family.</text>
</comment>
<evidence type="ECO:0000313" key="13">
    <source>
        <dbReference type="EMBL" id="AHZ55873.1"/>
    </source>
</evidence>
<keyword evidence="8" id="KW-0067">ATP-binding</keyword>
<protein>
    <submittedName>
        <fullName evidence="13">Cas3 protein I-B</fullName>
    </submittedName>
</protein>
<dbReference type="EMBL" id="KJ678090">
    <property type="protein sequence ID" value="AHZ55873.1"/>
    <property type="molecule type" value="Genomic_DNA"/>
</dbReference>
<evidence type="ECO:0000256" key="8">
    <source>
        <dbReference type="ARBA" id="ARBA00022840"/>
    </source>
</evidence>
<dbReference type="PROSITE" id="PS51643">
    <property type="entry name" value="HD_CAS3"/>
    <property type="match status" value="1"/>
</dbReference>
<comment type="similarity">
    <text evidence="1">In the N-terminal section; belongs to the CRISPR-associated nuclease Cas3-HD family.</text>
</comment>
<dbReference type="PANTHER" id="PTHR47959">
    <property type="entry name" value="ATP-DEPENDENT RNA HELICASE RHLE-RELATED"/>
    <property type="match status" value="1"/>
</dbReference>
<dbReference type="Gene3D" id="1.10.3210.30">
    <property type="match status" value="1"/>
</dbReference>
<dbReference type="AlphaFoldDB" id="A0A059U374"/>
<proteinExistence type="inferred from homology"/>
<keyword evidence="3" id="KW-0540">Nuclease</keyword>
<comment type="similarity">
    <text evidence="2">In the central section; belongs to the CRISPR-associated helicase Cas3 family.</text>
</comment>
<dbReference type="GO" id="GO:0003724">
    <property type="term" value="F:RNA helicase activity"/>
    <property type="evidence" value="ECO:0007669"/>
    <property type="project" value="TreeGrafter"/>
</dbReference>
<dbReference type="InterPro" id="IPR006474">
    <property type="entry name" value="Helicase_Cas3_CRISPR-ass_core"/>
</dbReference>
<dbReference type="InterPro" id="IPR054712">
    <property type="entry name" value="Cas3-like_dom"/>
</dbReference>
<keyword evidence="9" id="KW-0051">Antiviral defense</keyword>
<dbReference type="CDD" id="cd09641">
    <property type="entry name" value="Cas3''_I"/>
    <property type="match status" value="1"/>
</dbReference>
<keyword evidence="7" id="KW-0347">Helicase</keyword>
<evidence type="ECO:0000256" key="4">
    <source>
        <dbReference type="ARBA" id="ARBA00022723"/>
    </source>
</evidence>
<dbReference type="NCBIfam" id="TIGR01596">
    <property type="entry name" value="cas3_HD"/>
    <property type="match status" value="1"/>
</dbReference>
<evidence type="ECO:0000256" key="9">
    <source>
        <dbReference type="ARBA" id="ARBA00023118"/>
    </source>
</evidence>
<organism evidence="13">
    <name type="scientific">Salinispora arenicola</name>
    <dbReference type="NCBI Taxonomy" id="168697"/>
    <lineage>
        <taxon>Bacteria</taxon>
        <taxon>Bacillati</taxon>
        <taxon>Actinomycetota</taxon>
        <taxon>Actinomycetes</taxon>
        <taxon>Micromonosporales</taxon>
        <taxon>Micromonosporaceae</taxon>
        <taxon>Salinispora</taxon>
    </lineage>
</organism>
<evidence type="ECO:0000256" key="10">
    <source>
        <dbReference type="ARBA" id="ARBA00038437"/>
    </source>
</evidence>
<dbReference type="EMBL" id="KJ678089">
    <property type="protein sequence ID" value="AHZ55872.1"/>
    <property type="molecule type" value="Genomic_DNA"/>
</dbReference>
<dbReference type="NCBIfam" id="TIGR01587">
    <property type="entry name" value="cas3_core"/>
    <property type="match status" value="1"/>
</dbReference>
<dbReference type="InterPro" id="IPR014001">
    <property type="entry name" value="Helicase_ATP-bd"/>
</dbReference>
<dbReference type="SMART" id="SM00490">
    <property type="entry name" value="HELICc"/>
    <property type="match status" value="1"/>
</dbReference>
<evidence type="ECO:0000313" key="12">
    <source>
        <dbReference type="EMBL" id="AHZ55872.1"/>
    </source>
</evidence>
<dbReference type="InterPro" id="IPR001650">
    <property type="entry name" value="Helicase_C-like"/>
</dbReference>
<dbReference type="GO" id="GO:0004518">
    <property type="term" value="F:nuclease activity"/>
    <property type="evidence" value="ECO:0007669"/>
    <property type="project" value="UniProtKB-KW"/>
</dbReference>
<dbReference type="InterPro" id="IPR027417">
    <property type="entry name" value="P-loop_NTPase"/>
</dbReference>
<reference evidence="13" key="1">
    <citation type="journal article" date="2014" name="BMC Genomics">
        <title>CRISPR-Cas systems in the marine actinomycete Salinispora: linkages with phage defense, microdiversity and biogeography.</title>
        <authorList>
            <person name="Wietz M."/>
            <person name="Millan-Aguinaga N."/>
            <person name="Jensen P.R."/>
        </authorList>
    </citation>
    <scope>NUCLEOTIDE SEQUENCE</scope>
    <source>
        <strain evidence="12">CNX482</strain>
        <strain evidence="13">CNX508</strain>
    </source>
</reference>
<dbReference type="GO" id="GO:0016787">
    <property type="term" value="F:hydrolase activity"/>
    <property type="evidence" value="ECO:0007669"/>
    <property type="project" value="UniProtKB-KW"/>
</dbReference>
<accession>A0A059U374</accession>
<dbReference type="Pfam" id="PF22590">
    <property type="entry name" value="Cas3-like_C_2"/>
    <property type="match status" value="1"/>
</dbReference>
<dbReference type="GO" id="GO:0005829">
    <property type="term" value="C:cytosol"/>
    <property type="evidence" value="ECO:0007669"/>
    <property type="project" value="TreeGrafter"/>
</dbReference>
<dbReference type="SMART" id="SM00487">
    <property type="entry name" value="DEXDc"/>
    <property type="match status" value="1"/>
</dbReference>
<dbReference type="PANTHER" id="PTHR47959:SF16">
    <property type="entry name" value="CRISPR-ASSOCIATED NUCLEASE_HELICASE CAS3-RELATED"/>
    <property type="match status" value="1"/>
</dbReference>
<keyword evidence="4" id="KW-0479">Metal-binding</keyword>
<dbReference type="GO" id="GO:0046872">
    <property type="term" value="F:metal ion binding"/>
    <property type="evidence" value="ECO:0007669"/>
    <property type="project" value="UniProtKB-KW"/>
</dbReference>
<dbReference type="SUPFAM" id="SSF52540">
    <property type="entry name" value="P-loop containing nucleoside triphosphate hydrolases"/>
    <property type="match status" value="1"/>
</dbReference>
<dbReference type="GO" id="GO:0051607">
    <property type="term" value="P:defense response to virus"/>
    <property type="evidence" value="ECO:0007669"/>
    <property type="project" value="UniProtKB-KW"/>
</dbReference>
<gene>
    <name evidence="13" type="primary">cas3</name>
</gene>
<evidence type="ECO:0000259" key="11">
    <source>
        <dbReference type="PROSITE" id="PS51643"/>
    </source>
</evidence>
<sequence length="812" mass="87539">MDQVLDRVLAKSARSGRPAELLTEHLDATLGAAVNLHRRIGPIAVTEPVLRERFWQVSLLAALTHDAGKVPAGFQAMVTGGGLWGERHEVLSLGFLPPLVPDGGLLLWVAEAVVTHHRPLTSPTGAGLRSIMTLYGGCGRTDFRERFGPVDPAAAAALERWLIDAGGHLLAADRSDATVAGPDVVTRAHQVLTDVLGRWRRRRATADEGLTAILLQGAVTLADHLSSAHSTLHATQPIGSGFSERLRQRFSENGQRLYPHQEQSAALRGHLLLRAPTGSGKTEAGLFWAARQVTDLIAAGAGAPRVFLVLPYLASINAMADRLVGVLGDRELIGVAHSRAASYHLATAIDEPASADPDTPGPDGALPLHAARKAVARCAATELFRETVRVGTPYQLLRAALAGPAHAGILLDSTNSVFVLDELHAYDPKRLGFILAGAGIWVRLGGRVAVMSATLPAVLADLVHDAIGDPVELVTAPAGLTLPRHRLRLRPHHLTDDEALREARAHLTAGRSVLMVANNVADAQTMFDALADDAIAAHGPDGAILLHSRFRRMDRTRIERKIIDRYGAHRTHSGRRLPGLVVATQVVEVSLDIDFDLLLTSGAPLEALLQRFGRVNRAGAREPADVVVHEPSFGPRRGGSRQVDYADGVYDSAPTRAAMRILHQHADLAVDEEQATKWLDEIYASTWGQAWRHQVDTARADFQQAFLTFKRPYDDRSHLADAFDSMFDGTEAVLLEDLAEYEAALTSATGRAEGRLLAADWLIPLPGWAVGLSRLDRSLGVEIIDGDYSPDQGLTAIRETVGVNRYQPGEVI</sequence>
<feature type="domain" description="HD Cas3-type" evidence="11">
    <location>
        <begin position="15"/>
        <end position="225"/>
    </location>
</feature>
<dbReference type="InterPro" id="IPR038257">
    <property type="entry name" value="CRISPR-assoc_Cas3_HD_sf"/>
</dbReference>
<evidence type="ECO:0000256" key="5">
    <source>
        <dbReference type="ARBA" id="ARBA00022741"/>
    </source>
</evidence>
<evidence type="ECO:0000256" key="1">
    <source>
        <dbReference type="ARBA" id="ARBA00006847"/>
    </source>
</evidence>
<dbReference type="Gene3D" id="3.40.50.300">
    <property type="entry name" value="P-loop containing nucleotide triphosphate hydrolases"/>
    <property type="match status" value="2"/>
</dbReference>
<evidence type="ECO:0000256" key="7">
    <source>
        <dbReference type="ARBA" id="ARBA00022806"/>
    </source>
</evidence>
<keyword evidence="5" id="KW-0547">Nucleotide-binding</keyword>
<dbReference type="InterPro" id="IPR006483">
    <property type="entry name" value="CRISPR-assoc_Cas3_HD"/>
</dbReference>
<keyword evidence="6" id="KW-0378">Hydrolase</keyword>